<dbReference type="PANTHER" id="PTHR33572">
    <property type="entry name" value="SPORE DEVELOPMENT REGULATOR VOSA"/>
    <property type="match status" value="1"/>
</dbReference>
<name>A0AAN6SEP8_9PEZI</name>
<dbReference type="GO" id="GO:0034250">
    <property type="term" value="P:positive regulation of amide metabolic process"/>
    <property type="evidence" value="ECO:0007669"/>
    <property type="project" value="UniProtKB-ARBA"/>
</dbReference>
<keyword evidence="4" id="KW-0749">Sporulation</keyword>
<evidence type="ECO:0000256" key="2">
    <source>
        <dbReference type="ARBA" id="ARBA00004496"/>
    </source>
</evidence>
<dbReference type="PROSITE" id="PS51821">
    <property type="entry name" value="VELVET"/>
    <property type="match status" value="1"/>
</dbReference>
<gene>
    <name evidence="11" type="ORF">QBC32DRAFT_19117</name>
</gene>
<reference evidence="11" key="1">
    <citation type="journal article" date="2023" name="Mol. Phylogenet. Evol.">
        <title>Genome-scale phylogeny and comparative genomics of the fungal order Sordariales.</title>
        <authorList>
            <person name="Hensen N."/>
            <person name="Bonometti L."/>
            <person name="Westerberg I."/>
            <person name="Brannstrom I.O."/>
            <person name="Guillou S."/>
            <person name="Cros-Aarteil S."/>
            <person name="Calhoun S."/>
            <person name="Haridas S."/>
            <person name="Kuo A."/>
            <person name="Mondo S."/>
            <person name="Pangilinan J."/>
            <person name="Riley R."/>
            <person name="LaButti K."/>
            <person name="Andreopoulos B."/>
            <person name="Lipzen A."/>
            <person name="Chen C."/>
            <person name="Yan M."/>
            <person name="Daum C."/>
            <person name="Ng V."/>
            <person name="Clum A."/>
            <person name="Steindorff A."/>
            <person name="Ohm R.A."/>
            <person name="Martin F."/>
            <person name="Silar P."/>
            <person name="Natvig D.O."/>
            <person name="Lalanne C."/>
            <person name="Gautier V."/>
            <person name="Ament-Velasquez S.L."/>
            <person name="Kruys A."/>
            <person name="Hutchinson M.I."/>
            <person name="Powell A.J."/>
            <person name="Barry K."/>
            <person name="Miller A.N."/>
            <person name="Grigoriev I.V."/>
            <person name="Debuchy R."/>
            <person name="Gladieux P."/>
            <person name="Hiltunen Thoren M."/>
            <person name="Johannesson H."/>
        </authorList>
    </citation>
    <scope>NUCLEOTIDE SEQUENCE</scope>
    <source>
        <strain evidence="11">CBS 626.80</strain>
    </source>
</reference>
<feature type="compositionally biased region" description="Pro residues" evidence="9">
    <location>
        <begin position="414"/>
        <end position="426"/>
    </location>
</feature>
<dbReference type="Pfam" id="PF11754">
    <property type="entry name" value="Velvet"/>
    <property type="match status" value="2"/>
</dbReference>
<evidence type="ECO:0000256" key="4">
    <source>
        <dbReference type="ARBA" id="ARBA00022969"/>
    </source>
</evidence>
<sequence>MGAQVIAAASNGLSHDDEPIPNVKCRVTRSGRTLWYSLRVVQEPLRARACGSGPKSSADRRPVDPPPVVELRIFEGEDFNVAQERDVTFQYNANFFLYATLEHARVMAQGRLQTPSANTPPVLTGMPVSGMAYLDRPKLAGYFLFPDLSVRHEGRYKLTFNLYEETKEDKDKDPEALNAPHDGSPGSFDFRMHIKSHDFVVYSAKKFPGLTESTPLSRTVAEQGCRVRIRRDVRMRRRDGKGNGGGNDYENGEDEYRRARRTATPDTAKQEAYRHRSMSGSTERTPYSAICGPQRRPSMADYPPQYAAQTPTSGGHLGFLGGNTHHQYPAQPPPQSFAQPHSVPPSPIYPTSQRAPYQHQPSSYPPPPPPHQSVYQSEQHQPSRTYAPINPAPRHDSIHQSPKDCRLPPLSEAVPPPPPPPPPSQPPHHHTSIAPQRPPLPPLSMERDRLPSVSHNHHSIASPNNMPAQPYHRGYSVSSSGGPSISGSYLPPPPMPPPQVAGSKRAYGQTFRANTEERRYQDGARDQGPVDDVEAIGMEVFEYRRADGTFERKQTHFGR</sequence>
<evidence type="ECO:0000256" key="8">
    <source>
        <dbReference type="ARBA" id="ARBA00038005"/>
    </source>
</evidence>
<comment type="subcellular location">
    <subcellularLocation>
        <location evidence="2">Cytoplasm</location>
    </subcellularLocation>
    <subcellularLocation>
        <location evidence="1">Nucleus</location>
    </subcellularLocation>
</comment>
<keyword evidence="12" id="KW-1185">Reference proteome</keyword>
<reference evidence="11" key="2">
    <citation type="submission" date="2023-06" db="EMBL/GenBank/DDBJ databases">
        <authorList>
            <consortium name="Lawrence Berkeley National Laboratory"/>
            <person name="Mondo S.J."/>
            <person name="Hensen N."/>
            <person name="Bonometti L."/>
            <person name="Westerberg I."/>
            <person name="Brannstrom I.O."/>
            <person name="Guillou S."/>
            <person name="Cros-Aarteil S."/>
            <person name="Calhoun S."/>
            <person name="Haridas S."/>
            <person name="Kuo A."/>
            <person name="Pangilinan J."/>
            <person name="Riley R."/>
            <person name="Labutti K."/>
            <person name="Andreopoulos B."/>
            <person name="Lipzen A."/>
            <person name="Chen C."/>
            <person name="Yanf M."/>
            <person name="Daum C."/>
            <person name="Ng V."/>
            <person name="Clum A."/>
            <person name="Steindorff A."/>
            <person name="Ohm R."/>
            <person name="Martin F."/>
            <person name="Silar P."/>
            <person name="Natvig D."/>
            <person name="Lalanne C."/>
            <person name="Gautier V."/>
            <person name="Ament-Velasquez S.L."/>
            <person name="Kruys A."/>
            <person name="Hutchinson M.I."/>
            <person name="Powell A.J."/>
            <person name="Barry K."/>
            <person name="Miller A.N."/>
            <person name="Grigoriev I.V."/>
            <person name="Debuchy R."/>
            <person name="Gladieux P."/>
            <person name="Thoren M.H."/>
            <person name="Johannesson H."/>
        </authorList>
    </citation>
    <scope>NUCLEOTIDE SEQUENCE</scope>
    <source>
        <strain evidence="11">CBS 626.80</strain>
    </source>
</reference>
<dbReference type="Gene3D" id="2.60.40.3960">
    <property type="entry name" value="Velvet domain"/>
    <property type="match status" value="1"/>
</dbReference>
<evidence type="ECO:0000256" key="6">
    <source>
        <dbReference type="ARBA" id="ARBA00023163"/>
    </source>
</evidence>
<feature type="compositionally biased region" description="Pro residues" evidence="9">
    <location>
        <begin position="490"/>
        <end position="499"/>
    </location>
</feature>
<evidence type="ECO:0000256" key="7">
    <source>
        <dbReference type="ARBA" id="ARBA00023242"/>
    </source>
</evidence>
<comment type="caution">
    <text evidence="11">The sequence shown here is derived from an EMBL/GenBank/DDBJ whole genome shotgun (WGS) entry which is preliminary data.</text>
</comment>
<evidence type="ECO:0000259" key="10">
    <source>
        <dbReference type="PROSITE" id="PS51821"/>
    </source>
</evidence>
<dbReference type="InterPro" id="IPR021740">
    <property type="entry name" value="Velvet"/>
</dbReference>
<evidence type="ECO:0000256" key="9">
    <source>
        <dbReference type="SAM" id="MobiDB-lite"/>
    </source>
</evidence>
<protein>
    <submittedName>
        <fullName evidence="11">Velvet factor-domain-containing protein</fullName>
    </submittedName>
</protein>
<evidence type="ECO:0000256" key="3">
    <source>
        <dbReference type="ARBA" id="ARBA00022490"/>
    </source>
</evidence>
<dbReference type="EMBL" id="MU859184">
    <property type="protein sequence ID" value="KAK3950256.1"/>
    <property type="molecule type" value="Genomic_DNA"/>
</dbReference>
<dbReference type="GO" id="GO:0005634">
    <property type="term" value="C:nucleus"/>
    <property type="evidence" value="ECO:0007669"/>
    <property type="project" value="UniProtKB-SubCell"/>
</dbReference>
<feature type="compositionally biased region" description="Basic and acidic residues" evidence="9">
    <location>
        <begin position="393"/>
        <end position="406"/>
    </location>
</feature>
<evidence type="ECO:0000313" key="12">
    <source>
        <dbReference type="Proteomes" id="UP001303222"/>
    </source>
</evidence>
<dbReference type="GO" id="GO:0051176">
    <property type="term" value="P:positive regulation of sulfur metabolic process"/>
    <property type="evidence" value="ECO:0007669"/>
    <property type="project" value="UniProtKB-ARBA"/>
</dbReference>
<dbReference type="AlphaFoldDB" id="A0AAN6SEP8"/>
<feature type="region of interest" description="Disordered" evidence="9">
    <location>
        <begin position="235"/>
        <end position="506"/>
    </location>
</feature>
<keyword evidence="3" id="KW-0963">Cytoplasm</keyword>
<evidence type="ECO:0000313" key="11">
    <source>
        <dbReference type="EMBL" id="KAK3950256.1"/>
    </source>
</evidence>
<dbReference type="PANTHER" id="PTHR33572:SF14">
    <property type="entry name" value="DEVELOPMENTAL AND SECONDARY METABOLISM REGULATOR VEA"/>
    <property type="match status" value="1"/>
</dbReference>
<keyword evidence="7" id="KW-0539">Nucleus</keyword>
<evidence type="ECO:0000256" key="5">
    <source>
        <dbReference type="ARBA" id="ARBA00023015"/>
    </source>
</evidence>
<evidence type="ECO:0000256" key="1">
    <source>
        <dbReference type="ARBA" id="ARBA00004123"/>
    </source>
</evidence>
<feature type="domain" description="Velvet" evidence="10">
    <location>
        <begin position="31"/>
        <end position="230"/>
    </location>
</feature>
<dbReference type="GO" id="GO:0030435">
    <property type="term" value="P:sporulation resulting in formation of a cellular spore"/>
    <property type="evidence" value="ECO:0007669"/>
    <property type="project" value="UniProtKB-KW"/>
</dbReference>
<keyword evidence="5" id="KW-0805">Transcription regulation</keyword>
<organism evidence="11 12">
    <name type="scientific">Pseudoneurospora amorphoporcata</name>
    <dbReference type="NCBI Taxonomy" id="241081"/>
    <lineage>
        <taxon>Eukaryota</taxon>
        <taxon>Fungi</taxon>
        <taxon>Dikarya</taxon>
        <taxon>Ascomycota</taxon>
        <taxon>Pezizomycotina</taxon>
        <taxon>Sordariomycetes</taxon>
        <taxon>Sordariomycetidae</taxon>
        <taxon>Sordariales</taxon>
        <taxon>Sordariaceae</taxon>
        <taxon>Pseudoneurospora</taxon>
    </lineage>
</organism>
<dbReference type="InterPro" id="IPR038491">
    <property type="entry name" value="Velvet_dom_sf"/>
</dbReference>
<keyword evidence="6" id="KW-0804">Transcription</keyword>
<comment type="similarity">
    <text evidence="8">Belongs to the velvet family. VeA subfamily.</text>
</comment>
<dbReference type="InterPro" id="IPR037525">
    <property type="entry name" value="Velvet_dom"/>
</dbReference>
<dbReference type="FunFam" id="2.60.40.3960:FF:000001">
    <property type="entry name" value="Sexual development activator VeA"/>
    <property type="match status" value="1"/>
</dbReference>
<dbReference type="GO" id="GO:0005737">
    <property type="term" value="C:cytoplasm"/>
    <property type="evidence" value="ECO:0007669"/>
    <property type="project" value="UniProtKB-SubCell"/>
</dbReference>
<dbReference type="Proteomes" id="UP001303222">
    <property type="component" value="Unassembled WGS sequence"/>
</dbReference>
<proteinExistence type="inferred from homology"/>
<dbReference type="GO" id="GO:0043455">
    <property type="term" value="P:regulation of secondary metabolic process"/>
    <property type="evidence" value="ECO:0007669"/>
    <property type="project" value="UniProtKB-ARBA"/>
</dbReference>
<accession>A0AAN6SEP8</accession>
<feature type="compositionally biased region" description="Low complexity" evidence="9">
    <location>
        <begin position="474"/>
        <end position="489"/>
    </location>
</feature>